<dbReference type="GeneID" id="89932618"/>
<accession>A0AAN6TCY8</accession>
<evidence type="ECO:0000313" key="2">
    <source>
        <dbReference type="Proteomes" id="UP001302812"/>
    </source>
</evidence>
<comment type="caution">
    <text evidence="1">The sequence shown here is derived from an EMBL/GenBank/DDBJ whole genome shotgun (WGS) entry which is preliminary data.</text>
</comment>
<dbReference type="RefSeq" id="XP_064669653.1">
    <property type="nucleotide sequence ID" value="XM_064808495.1"/>
</dbReference>
<dbReference type="Proteomes" id="UP001302812">
    <property type="component" value="Unassembled WGS sequence"/>
</dbReference>
<name>A0AAN6TCY8_9PEZI</name>
<dbReference type="EMBL" id="MU853343">
    <property type="protein sequence ID" value="KAK4112083.1"/>
    <property type="molecule type" value="Genomic_DNA"/>
</dbReference>
<protein>
    <submittedName>
        <fullName evidence="1">Uncharacterized protein</fullName>
    </submittedName>
</protein>
<evidence type="ECO:0000313" key="1">
    <source>
        <dbReference type="EMBL" id="KAK4112083.1"/>
    </source>
</evidence>
<dbReference type="AlphaFoldDB" id="A0AAN6TCY8"/>
<keyword evidence="2" id="KW-1185">Reference proteome</keyword>
<gene>
    <name evidence="1" type="ORF">N656DRAFT_107235</name>
</gene>
<reference evidence="1" key="2">
    <citation type="submission" date="2023-05" db="EMBL/GenBank/DDBJ databases">
        <authorList>
            <consortium name="Lawrence Berkeley National Laboratory"/>
            <person name="Steindorff A."/>
            <person name="Hensen N."/>
            <person name="Bonometti L."/>
            <person name="Westerberg I."/>
            <person name="Brannstrom I.O."/>
            <person name="Guillou S."/>
            <person name="Cros-Aarteil S."/>
            <person name="Calhoun S."/>
            <person name="Haridas S."/>
            <person name="Kuo A."/>
            <person name="Mondo S."/>
            <person name="Pangilinan J."/>
            <person name="Riley R."/>
            <person name="Labutti K."/>
            <person name="Andreopoulos B."/>
            <person name="Lipzen A."/>
            <person name="Chen C."/>
            <person name="Yanf M."/>
            <person name="Daum C."/>
            <person name="Ng V."/>
            <person name="Clum A."/>
            <person name="Ohm R."/>
            <person name="Martin F."/>
            <person name="Silar P."/>
            <person name="Natvig D."/>
            <person name="Lalanne C."/>
            <person name="Gautier V."/>
            <person name="Ament-Velasquez S.L."/>
            <person name="Kruys A."/>
            <person name="Hutchinson M.I."/>
            <person name="Powell A.J."/>
            <person name="Barry K."/>
            <person name="Miller A.N."/>
            <person name="Grigoriev I.V."/>
            <person name="Debuchy R."/>
            <person name="Gladieux P."/>
            <person name="Thoren M.H."/>
            <person name="Johannesson H."/>
        </authorList>
    </citation>
    <scope>NUCLEOTIDE SEQUENCE</scope>
    <source>
        <strain evidence="1">CBS 508.74</strain>
    </source>
</reference>
<proteinExistence type="predicted"/>
<organism evidence="1 2">
    <name type="scientific">Canariomyces notabilis</name>
    <dbReference type="NCBI Taxonomy" id="2074819"/>
    <lineage>
        <taxon>Eukaryota</taxon>
        <taxon>Fungi</taxon>
        <taxon>Dikarya</taxon>
        <taxon>Ascomycota</taxon>
        <taxon>Pezizomycotina</taxon>
        <taxon>Sordariomycetes</taxon>
        <taxon>Sordariomycetidae</taxon>
        <taxon>Sordariales</taxon>
        <taxon>Chaetomiaceae</taxon>
        <taxon>Canariomyces</taxon>
    </lineage>
</organism>
<sequence length="142" mass="15698">MSRVVASCRCKFSRFPDGCSGHPSIDFYPCQPGLMLGTAHRMPAVLRSPRNRTSPNIFFSETPQTPTPGAHTRPVLLPQLGSQHSFAGCRVRCLVYVILFLVNPFLPVSHTVFTRFGGLLQSLLPHHPFVTVAIPNFRKGAQ</sequence>
<reference evidence="1" key="1">
    <citation type="journal article" date="2023" name="Mol. Phylogenet. Evol.">
        <title>Genome-scale phylogeny and comparative genomics of the fungal order Sordariales.</title>
        <authorList>
            <person name="Hensen N."/>
            <person name="Bonometti L."/>
            <person name="Westerberg I."/>
            <person name="Brannstrom I.O."/>
            <person name="Guillou S."/>
            <person name="Cros-Aarteil S."/>
            <person name="Calhoun S."/>
            <person name="Haridas S."/>
            <person name="Kuo A."/>
            <person name="Mondo S."/>
            <person name="Pangilinan J."/>
            <person name="Riley R."/>
            <person name="LaButti K."/>
            <person name="Andreopoulos B."/>
            <person name="Lipzen A."/>
            <person name="Chen C."/>
            <person name="Yan M."/>
            <person name="Daum C."/>
            <person name="Ng V."/>
            <person name="Clum A."/>
            <person name="Steindorff A."/>
            <person name="Ohm R.A."/>
            <person name="Martin F."/>
            <person name="Silar P."/>
            <person name="Natvig D.O."/>
            <person name="Lalanne C."/>
            <person name="Gautier V."/>
            <person name="Ament-Velasquez S.L."/>
            <person name="Kruys A."/>
            <person name="Hutchinson M.I."/>
            <person name="Powell A.J."/>
            <person name="Barry K."/>
            <person name="Miller A.N."/>
            <person name="Grigoriev I.V."/>
            <person name="Debuchy R."/>
            <person name="Gladieux P."/>
            <person name="Hiltunen Thoren M."/>
            <person name="Johannesson H."/>
        </authorList>
    </citation>
    <scope>NUCLEOTIDE SEQUENCE</scope>
    <source>
        <strain evidence="1">CBS 508.74</strain>
    </source>
</reference>